<organism evidence="1 2">
    <name type="scientific">Phocaeicola plebeius (strain DSM 17135 / JCM 12973 / CCUG 54634 / M2)</name>
    <name type="common">Bacteroides plebeius</name>
    <dbReference type="NCBI Taxonomy" id="484018"/>
    <lineage>
        <taxon>Bacteria</taxon>
        <taxon>Pseudomonadati</taxon>
        <taxon>Bacteroidota</taxon>
        <taxon>Bacteroidia</taxon>
        <taxon>Bacteroidales</taxon>
        <taxon>Bacteroidaceae</taxon>
        <taxon>Phocaeicola</taxon>
    </lineage>
</organism>
<dbReference type="Proteomes" id="UP000003452">
    <property type="component" value="Unassembled WGS sequence"/>
</dbReference>
<name>B5CYY2_PHOPM</name>
<evidence type="ECO:0008006" key="3">
    <source>
        <dbReference type="Google" id="ProtNLM"/>
    </source>
</evidence>
<dbReference type="PROSITE" id="PS51257">
    <property type="entry name" value="PROKAR_LIPOPROTEIN"/>
    <property type="match status" value="1"/>
</dbReference>
<dbReference type="EMBL" id="ABQC02000019">
    <property type="protein sequence ID" value="EDY95663.1"/>
    <property type="molecule type" value="Genomic_DNA"/>
</dbReference>
<dbReference type="HOGENOM" id="CLU_793776_0_0_10"/>
<protein>
    <recommendedName>
        <fullName evidence="3">DUF4925 domain-containing protein</fullName>
    </recommendedName>
</protein>
<proteinExistence type="predicted"/>
<reference evidence="1 2" key="2">
    <citation type="submission" date="2008-08" db="EMBL/GenBank/DDBJ databases">
        <authorList>
            <person name="Fulton L."/>
            <person name="Clifton S."/>
            <person name="Fulton B."/>
            <person name="Xu J."/>
            <person name="Minx P."/>
            <person name="Pepin K.H."/>
            <person name="Johnson M."/>
            <person name="Thiruvilangam P."/>
            <person name="Bhonagiri V."/>
            <person name="Nash W.E."/>
            <person name="Mardis E.R."/>
            <person name="Wilson R.K."/>
        </authorList>
    </citation>
    <scope>NUCLEOTIDE SEQUENCE [LARGE SCALE GENOMIC DNA]</scope>
    <source>
        <strain evidence="2">DSM 17135 / JCM 12973 / M2</strain>
    </source>
</reference>
<dbReference type="eggNOG" id="ENOG502ZW3M">
    <property type="taxonomic scope" value="Bacteria"/>
</dbReference>
<sequence length="349" mass="40095">MRTVLKCLSVGILLLFFSCKNEEALPLLNPESEMCEIRFSGSAFDFQWNGKALGVKDAWAYPVVEFDAIESDTTKLQLTISSLLPDDIKLAVDVVPGVSEIVFSGKSSGKPYDLEVEGYFMPQEEEKKLSITCRYQMNESCIELDTPYDFHFGEDCLSLIVGGPGEVEWNGQVWEKTDLVKDVLRKMGQRVAQRTEMMRVIFHADATLDVFVREVGEENFVQIATLQYDISSMIPNRMNWIFTQEQSRYVETELIGEPLPCSIFFTDFFNDGRDFLPMYFARGDNSGSLYLNIASPYRQRAVSRYIRSKGAEGLPEEEVEEMELFFQIIQEDGAWEDNTWLYLLRTEKR</sequence>
<evidence type="ECO:0000313" key="2">
    <source>
        <dbReference type="Proteomes" id="UP000003452"/>
    </source>
</evidence>
<gene>
    <name evidence="1" type="ORF">BACPLE_01939</name>
</gene>
<accession>B5CYY2</accession>
<comment type="caution">
    <text evidence="1">The sequence shown here is derived from an EMBL/GenBank/DDBJ whole genome shotgun (WGS) entry which is preliminary data.</text>
</comment>
<dbReference type="AlphaFoldDB" id="B5CYY2"/>
<evidence type="ECO:0000313" key="1">
    <source>
        <dbReference type="EMBL" id="EDY95663.1"/>
    </source>
</evidence>
<reference evidence="1 2" key="1">
    <citation type="submission" date="2008-08" db="EMBL/GenBank/DDBJ databases">
        <title>Draft genome sequence of Bacteroides plebeius (DSM 17135).</title>
        <authorList>
            <person name="Sudarsanam P."/>
            <person name="Ley R."/>
            <person name="Guruge J."/>
            <person name="Turnbaugh P.J."/>
            <person name="Mahowald M."/>
            <person name="Liep D."/>
            <person name="Gordon J."/>
        </authorList>
    </citation>
    <scope>NUCLEOTIDE SEQUENCE [LARGE SCALE GENOMIC DNA]</scope>
    <source>
        <strain evidence="2">DSM 17135 / JCM 12973 / M2</strain>
    </source>
</reference>